<dbReference type="PROSITE" id="PS00170">
    <property type="entry name" value="CSA_PPIASE_1"/>
    <property type="match status" value="1"/>
</dbReference>
<dbReference type="PRINTS" id="PR00153">
    <property type="entry name" value="CSAPPISMRASE"/>
</dbReference>
<feature type="compositionally biased region" description="Basic and acidic residues" evidence="5">
    <location>
        <begin position="545"/>
        <end position="554"/>
    </location>
</feature>
<feature type="compositionally biased region" description="Basic and acidic residues" evidence="5">
    <location>
        <begin position="451"/>
        <end position="460"/>
    </location>
</feature>
<dbReference type="InterPro" id="IPR002130">
    <property type="entry name" value="Cyclophilin-type_PPIase_dom"/>
</dbReference>
<feature type="compositionally biased region" description="Basic and acidic residues" evidence="5">
    <location>
        <begin position="476"/>
        <end position="521"/>
    </location>
</feature>
<dbReference type="Gene3D" id="2.40.100.10">
    <property type="entry name" value="Cyclophilin-like"/>
    <property type="match status" value="1"/>
</dbReference>
<dbReference type="InterPro" id="IPR044666">
    <property type="entry name" value="Cyclophilin_A-like"/>
</dbReference>
<evidence type="ECO:0000256" key="3">
    <source>
        <dbReference type="ARBA" id="ARBA00023242"/>
    </source>
</evidence>
<evidence type="ECO:0000259" key="6">
    <source>
        <dbReference type="PROSITE" id="PS50072"/>
    </source>
</evidence>
<feature type="compositionally biased region" description="Basic and acidic residues" evidence="5">
    <location>
        <begin position="164"/>
        <end position="203"/>
    </location>
</feature>
<sequence>MSFVVTEPIPEGVVVLHTSLGDILIELWRRECPKAVRNFVQLCLEGHYDGVPFHRVMPNFIAQTGGDDDCIYDEGSFPIETNQRLKFNRRGLVAMASDPDTKSNMSQFFFTLEATPELQNKHTLFGRIAGDSIFNLLKLQEVELEPGTDRPLYPPVIKRAEVRVDPFEDGPDPIRPRITADERREQERAKKEMKAERAKERQQGKRKGTKNKALLSFGADADDAEDASASLPKTKFKSAHDALQDSRLSSRVIDDRGVSAQLPPELMGGGLAAGAREDKGKKRAADEAPRDEKRPRAEPTVSRLDEARKLKEKAPKSEAERRREEIAKLEAELKGGNQRAGSSEPASKKPKRSGPSLLQLEREKYSAGGKASRGGKRRAGDDDDVMSALEGFRSKLFQAAKSAPKEDEAEEEVKEKEREERERLHGIDLNDDELEEDTEGWMTHSLKFRKDATLDQHSIDEYAVVDPLAKNSLTLDEMRGKDQAQRRRYPGEPDRDRGEGSSRGGGRDDRRGGGGGRERYEGGSGRYGGGGGGGYGSGGGGGYGRDGRDSRSGDRGSGYGQREDRPEVRGDWKKDRMSTSELA</sequence>
<protein>
    <recommendedName>
        <fullName evidence="6">PPIase cyclophilin-type domain-containing protein</fullName>
    </recommendedName>
</protein>
<feature type="region of interest" description="Disordered" evidence="5">
    <location>
        <begin position="451"/>
        <end position="583"/>
    </location>
</feature>
<dbReference type="PANTHER" id="PTHR45625">
    <property type="entry name" value="PEPTIDYL-PROLYL CIS-TRANS ISOMERASE-RELATED"/>
    <property type="match status" value="1"/>
</dbReference>
<dbReference type="PROSITE" id="PS50072">
    <property type="entry name" value="CSA_PPIASE_2"/>
    <property type="match status" value="1"/>
</dbReference>
<dbReference type="GO" id="GO:0071013">
    <property type="term" value="C:catalytic step 2 spliceosome"/>
    <property type="evidence" value="ECO:0007669"/>
    <property type="project" value="TreeGrafter"/>
</dbReference>
<feature type="compositionally biased region" description="Basic and acidic residues" evidence="5">
    <location>
        <begin position="561"/>
        <end position="583"/>
    </location>
</feature>
<keyword evidence="3" id="KW-0539">Nucleus</keyword>
<dbReference type="EMBL" id="BQKY01000010">
    <property type="protein sequence ID" value="GJN92239.1"/>
    <property type="molecule type" value="Genomic_DNA"/>
</dbReference>
<feature type="region of interest" description="Disordered" evidence="5">
    <location>
        <begin position="254"/>
        <end position="436"/>
    </location>
</feature>
<feature type="region of interest" description="Disordered" evidence="5">
    <location>
        <begin position="164"/>
        <end position="213"/>
    </location>
</feature>
<dbReference type="AlphaFoldDB" id="A0AAV5GSM6"/>
<dbReference type="InterPro" id="IPR020892">
    <property type="entry name" value="Cyclophilin-type_PPIase_CS"/>
</dbReference>
<dbReference type="Proteomes" id="UP001342314">
    <property type="component" value="Unassembled WGS sequence"/>
</dbReference>
<accession>A0AAV5GSM6</accession>
<comment type="caution">
    <text evidence="7">The sequence shown here is derived from an EMBL/GenBank/DDBJ whole genome shotgun (WGS) entry which is preliminary data.</text>
</comment>
<evidence type="ECO:0000256" key="2">
    <source>
        <dbReference type="ARBA" id="ARBA00004123"/>
    </source>
</evidence>
<gene>
    <name evidence="7" type="ORF">Rhopal_005269-T1</name>
</gene>
<dbReference type="GO" id="GO:0003755">
    <property type="term" value="F:peptidyl-prolyl cis-trans isomerase activity"/>
    <property type="evidence" value="ECO:0007669"/>
    <property type="project" value="UniProtKB-EC"/>
</dbReference>
<name>A0AAV5GSM6_9BASI</name>
<keyword evidence="8" id="KW-1185">Reference proteome</keyword>
<reference evidence="7 8" key="1">
    <citation type="submission" date="2021-12" db="EMBL/GenBank/DDBJ databases">
        <title>High titer production of polyol ester of fatty acids by Rhodotorula paludigena BS15 towards product separation-free biomass refinery.</title>
        <authorList>
            <person name="Mano J."/>
            <person name="Ono H."/>
            <person name="Tanaka T."/>
            <person name="Naito K."/>
            <person name="Sushida H."/>
            <person name="Ike M."/>
            <person name="Tokuyasu K."/>
            <person name="Kitaoka M."/>
        </authorList>
    </citation>
    <scope>NUCLEOTIDE SEQUENCE [LARGE SCALE GENOMIC DNA]</scope>
    <source>
        <strain evidence="7 8">BS15</strain>
    </source>
</reference>
<dbReference type="InterPro" id="IPR029000">
    <property type="entry name" value="Cyclophilin-like_dom_sf"/>
</dbReference>
<evidence type="ECO:0000256" key="5">
    <source>
        <dbReference type="SAM" id="MobiDB-lite"/>
    </source>
</evidence>
<feature type="compositionally biased region" description="Basic and acidic residues" evidence="5">
    <location>
        <begin position="413"/>
        <end position="428"/>
    </location>
</feature>
<dbReference type="SUPFAM" id="SSF50891">
    <property type="entry name" value="Cyclophilin-like"/>
    <property type="match status" value="1"/>
</dbReference>
<comment type="subcellular location">
    <subcellularLocation>
        <location evidence="2">Nucleus</location>
    </subcellularLocation>
</comment>
<organism evidence="7 8">
    <name type="scientific">Rhodotorula paludigena</name>
    <dbReference type="NCBI Taxonomy" id="86838"/>
    <lineage>
        <taxon>Eukaryota</taxon>
        <taxon>Fungi</taxon>
        <taxon>Dikarya</taxon>
        <taxon>Basidiomycota</taxon>
        <taxon>Pucciniomycotina</taxon>
        <taxon>Microbotryomycetes</taxon>
        <taxon>Sporidiobolales</taxon>
        <taxon>Sporidiobolaceae</taxon>
        <taxon>Rhodotorula</taxon>
    </lineage>
</organism>
<comment type="similarity">
    <text evidence="4">Belongs to the cyclophilin-type PPIase family. CWC27 subfamily.</text>
</comment>
<evidence type="ECO:0000313" key="8">
    <source>
        <dbReference type="Proteomes" id="UP001342314"/>
    </source>
</evidence>
<dbReference type="Pfam" id="PF00160">
    <property type="entry name" value="Pro_isomerase"/>
    <property type="match status" value="1"/>
</dbReference>
<feature type="domain" description="PPIase cyclophilin-type" evidence="6">
    <location>
        <begin position="13"/>
        <end position="162"/>
    </location>
</feature>
<dbReference type="PANTHER" id="PTHR45625:SF6">
    <property type="entry name" value="SPLICEOSOME-ASSOCIATED PROTEIN CWC27 HOMOLOG"/>
    <property type="match status" value="1"/>
</dbReference>
<evidence type="ECO:0000256" key="4">
    <source>
        <dbReference type="ARBA" id="ARBA00038509"/>
    </source>
</evidence>
<proteinExistence type="inferred from homology"/>
<dbReference type="GO" id="GO:0006457">
    <property type="term" value="P:protein folding"/>
    <property type="evidence" value="ECO:0007669"/>
    <property type="project" value="InterPro"/>
</dbReference>
<evidence type="ECO:0000313" key="7">
    <source>
        <dbReference type="EMBL" id="GJN92239.1"/>
    </source>
</evidence>
<feature type="compositionally biased region" description="Gly residues" evidence="5">
    <location>
        <begin position="522"/>
        <end position="544"/>
    </location>
</feature>
<evidence type="ECO:0000256" key="1">
    <source>
        <dbReference type="ARBA" id="ARBA00000971"/>
    </source>
</evidence>
<feature type="compositionally biased region" description="Basic and acidic residues" evidence="5">
    <location>
        <begin position="275"/>
        <end position="333"/>
    </location>
</feature>
<comment type="catalytic activity">
    <reaction evidence="1">
        <text>[protein]-peptidylproline (omega=180) = [protein]-peptidylproline (omega=0)</text>
        <dbReference type="Rhea" id="RHEA:16237"/>
        <dbReference type="Rhea" id="RHEA-COMP:10747"/>
        <dbReference type="Rhea" id="RHEA-COMP:10748"/>
        <dbReference type="ChEBI" id="CHEBI:83833"/>
        <dbReference type="ChEBI" id="CHEBI:83834"/>
        <dbReference type="EC" id="5.2.1.8"/>
    </reaction>
</comment>